<protein>
    <submittedName>
        <fullName evidence="1">Uncharacterized protein</fullName>
    </submittedName>
</protein>
<keyword evidence="2" id="KW-1185">Reference proteome</keyword>
<comment type="caution">
    <text evidence="1">The sequence shown here is derived from an EMBL/GenBank/DDBJ whole genome shotgun (WGS) entry which is preliminary data.</text>
</comment>
<dbReference type="Proteomes" id="UP000265520">
    <property type="component" value="Unassembled WGS sequence"/>
</dbReference>
<dbReference type="AlphaFoldDB" id="A0A392UB56"/>
<name>A0A392UB56_9FABA</name>
<dbReference type="EMBL" id="LXQA010782491">
    <property type="protein sequence ID" value="MCI70761.1"/>
    <property type="molecule type" value="Genomic_DNA"/>
</dbReference>
<evidence type="ECO:0000313" key="2">
    <source>
        <dbReference type="Proteomes" id="UP000265520"/>
    </source>
</evidence>
<proteinExistence type="predicted"/>
<feature type="non-terminal residue" evidence="1">
    <location>
        <position position="1"/>
    </location>
</feature>
<organism evidence="1 2">
    <name type="scientific">Trifolium medium</name>
    <dbReference type="NCBI Taxonomy" id="97028"/>
    <lineage>
        <taxon>Eukaryota</taxon>
        <taxon>Viridiplantae</taxon>
        <taxon>Streptophyta</taxon>
        <taxon>Embryophyta</taxon>
        <taxon>Tracheophyta</taxon>
        <taxon>Spermatophyta</taxon>
        <taxon>Magnoliopsida</taxon>
        <taxon>eudicotyledons</taxon>
        <taxon>Gunneridae</taxon>
        <taxon>Pentapetalae</taxon>
        <taxon>rosids</taxon>
        <taxon>fabids</taxon>
        <taxon>Fabales</taxon>
        <taxon>Fabaceae</taxon>
        <taxon>Papilionoideae</taxon>
        <taxon>50 kb inversion clade</taxon>
        <taxon>NPAAA clade</taxon>
        <taxon>Hologalegina</taxon>
        <taxon>IRL clade</taxon>
        <taxon>Trifolieae</taxon>
        <taxon>Trifolium</taxon>
    </lineage>
</organism>
<evidence type="ECO:0000313" key="1">
    <source>
        <dbReference type="EMBL" id="MCI70761.1"/>
    </source>
</evidence>
<sequence length="30" mass="3297">PIEEEFKTEVDAVLSTPYTVGDVDSSIAQR</sequence>
<reference evidence="1 2" key="1">
    <citation type="journal article" date="2018" name="Front. Plant Sci.">
        <title>Red Clover (Trifolium pratense) and Zigzag Clover (T. medium) - A Picture of Genomic Similarities and Differences.</title>
        <authorList>
            <person name="Dluhosova J."/>
            <person name="Istvanek J."/>
            <person name="Nedelnik J."/>
            <person name="Repkova J."/>
        </authorList>
    </citation>
    <scope>NUCLEOTIDE SEQUENCE [LARGE SCALE GENOMIC DNA]</scope>
    <source>
        <strain evidence="2">cv. 10/8</strain>
        <tissue evidence="1">Leaf</tissue>
    </source>
</reference>
<accession>A0A392UB56</accession>